<dbReference type="PANTHER" id="PTHR12224:SF0">
    <property type="entry name" value="BETA-1,4-MANNOSYL-GLYCOPROTEIN 4-BETA-N-ACETYLGLUCOSAMINYLTRANSFERASE"/>
    <property type="match status" value="1"/>
</dbReference>
<sequence>MRGWRRLRAEWRRKRSWREGAVLLALVQMIIFVSVLASWAPSQDTELPEEEVQRVGNFLLFFKSSADPHDHLSGGDDGAGSEVGKGRGQNIEANDGEVGDSPLPEDEDDPVIGRAFQDEYVTYRSTQEDFELGDEEEYLERLMNDTQEREKHSQQDKEIEREEHKADTSLSGSGIVEKPKGDSEVHLTTETGKAIDLPTSLDYRFKSYNLRSPKKFEVVDDTRHYFIDLGGRTCYVEGTDVEKTKLKGKKCYCHKHYFGEDCGIPEAVWHGKYKFLYPETHLRRRLVPRRVVNGLPVNHEFAMFEARMHELYDVVDAFLIAESNYTAHGDLKGLEFFKKFQQGYMSDFQDKLVYINLGFFSAEAKESGWIADAYLRYYMGIKGLPLLKGLREDDLFVLSDADEIPTREVISFLRLYDGYSEPVAFGLRWNVFSFAWKMPADDSFWNWVRGEKEKLTVVNSAATIGMLRRVLLNNTFYIRKQDAWKNKMLTESLEKYRAEGHLVKDWVAGTVGHYAGWHCSWCFSPPNIVKKMDAAQANDKPRWGDYPEKKSLTYISSRLWRGRWFDDKLQLLRVTNSNQRFYAPKYFLEHPDLYRSLLYHPGHERNFNKTWRPP</sequence>
<evidence type="ECO:0000313" key="3">
    <source>
        <dbReference type="EMBL" id="ROT80323.1"/>
    </source>
</evidence>
<keyword evidence="2" id="KW-0472">Membrane</keyword>
<feature type="region of interest" description="Disordered" evidence="1">
    <location>
        <begin position="145"/>
        <end position="185"/>
    </location>
</feature>
<dbReference type="OrthoDB" id="6474464at2759"/>
<feature type="region of interest" description="Disordered" evidence="1">
    <location>
        <begin position="69"/>
        <end position="110"/>
    </location>
</feature>
<dbReference type="STRING" id="6689.A0A3R7PRG6"/>
<comment type="caution">
    <text evidence="3">The sequence shown here is derived from an EMBL/GenBank/DDBJ whole genome shotgun (WGS) entry which is preliminary data.</text>
</comment>
<reference evidence="3 4" key="1">
    <citation type="submission" date="2018-04" db="EMBL/GenBank/DDBJ databases">
        <authorList>
            <person name="Zhang X."/>
            <person name="Yuan J."/>
            <person name="Li F."/>
            <person name="Xiang J."/>
        </authorList>
    </citation>
    <scope>NUCLEOTIDE SEQUENCE [LARGE SCALE GENOMIC DNA]</scope>
    <source>
        <tissue evidence="3">Muscle</tissue>
    </source>
</reference>
<keyword evidence="4" id="KW-1185">Reference proteome</keyword>
<evidence type="ECO:0000256" key="2">
    <source>
        <dbReference type="SAM" id="Phobius"/>
    </source>
</evidence>
<proteinExistence type="predicted"/>
<evidence type="ECO:0008006" key="5">
    <source>
        <dbReference type="Google" id="ProtNLM"/>
    </source>
</evidence>
<feature type="transmembrane region" description="Helical" evidence="2">
    <location>
        <begin position="21"/>
        <end position="40"/>
    </location>
</feature>
<feature type="compositionally biased region" description="Acidic residues" evidence="1">
    <location>
        <begin position="94"/>
        <end position="110"/>
    </location>
</feature>
<gene>
    <name evidence="3" type="ORF">C7M84_000940</name>
</gene>
<dbReference type="GO" id="GO:0003830">
    <property type="term" value="F:beta-1,4-mannosylglycoprotein 4-beta-N-acetylglucosaminyltransferase activity"/>
    <property type="evidence" value="ECO:0007669"/>
    <property type="project" value="InterPro"/>
</dbReference>
<dbReference type="GO" id="GO:0016020">
    <property type="term" value="C:membrane"/>
    <property type="evidence" value="ECO:0007669"/>
    <property type="project" value="InterPro"/>
</dbReference>
<dbReference type="Pfam" id="PF04724">
    <property type="entry name" value="Glyco_transf_17"/>
    <property type="match status" value="1"/>
</dbReference>
<dbReference type="InterPro" id="IPR006813">
    <property type="entry name" value="Glyco_trans_17"/>
</dbReference>
<organism evidence="3 4">
    <name type="scientific">Penaeus vannamei</name>
    <name type="common">Whiteleg shrimp</name>
    <name type="synonym">Litopenaeus vannamei</name>
    <dbReference type="NCBI Taxonomy" id="6689"/>
    <lineage>
        <taxon>Eukaryota</taxon>
        <taxon>Metazoa</taxon>
        <taxon>Ecdysozoa</taxon>
        <taxon>Arthropoda</taxon>
        <taxon>Crustacea</taxon>
        <taxon>Multicrustacea</taxon>
        <taxon>Malacostraca</taxon>
        <taxon>Eumalacostraca</taxon>
        <taxon>Eucarida</taxon>
        <taxon>Decapoda</taxon>
        <taxon>Dendrobranchiata</taxon>
        <taxon>Penaeoidea</taxon>
        <taxon>Penaeidae</taxon>
        <taxon>Penaeus</taxon>
    </lineage>
</organism>
<feature type="compositionally biased region" description="Basic and acidic residues" evidence="1">
    <location>
        <begin position="145"/>
        <end position="167"/>
    </location>
</feature>
<dbReference type="PANTHER" id="PTHR12224">
    <property type="entry name" value="BETA-1,4-MANNOSYL-GLYCOPROTEIN BETA-1,4-N-ACETYLGLUCOSAMINYL-TRANSFERASE"/>
    <property type="match status" value="1"/>
</dbReference>
<evidence type="ECO:0000256" key="1">
    <source>
        <dbReference type="SAM" id="MobiDB-lite"/>
    </source>
</evidence>
<evidence type="ECO:0000313" key="4">
    <source>
        <dbReference type="Proteomes" id="UP000283509"/>
    </source>
</evidence>
<dbReference type="AlphaFoldDB" id="A0A3R7PRG6"/>
<name>A0A3R7PRG6_PENVA</name>
<protein>
    <recommendedName>
        <fullName evidence="5">Beta-1,4-mannosyl-glycoprotein 4-beta-N-acetylglucosaminyltransferase</fullName>
    </recommendedName>
</protein>
<dbReference type="EMBL" id="QCYY01001130">
    <property type="protein sequence ID" value="ROT80323.1"/>
    <property type="molecule type" value="Genomic_DNA"/>
</dbReference>
<accession>A0A3R7PRG6</accession>
<dbReference type="Proteomes" id="UP000283509">
    <property type="component" value="Unassembled WGS sequence"/>
</dbReference>
<keyword evidence="2" id="KW-1133">Transmembrane helix</keyword>
<reference evidence="3 4" key="2">
    <citation type="submission" date="2019-01" db="EMBL/GenBank/DDBJ databases">
        <title>The decoding of complex shrimp genome reveals the adaptation for benthos swimmer, frequently molting mechanism and breeding impact on genome.</title>
        <authorList>
            <person name="Sun Y."/>
            <person name="Gao Y."/>
            <person name="Yu Y."/>
        </authorList>
    </citation>
    <scope>NUCLEOTIDE SEQUENCE [LARGE SCALE GENOMIC DNA]</scope>
    <source>
        <tissue evidence="3">Muscle</tissue>
    </source>
</reference>
<feature type="compositionally biased region" description="Gly residues" evidence="1">
    <location>
        <begin position="75"/>
        <end position="87"/>
    </location>
</feature>
<dbReference type="GO" id="GO:0006044">
    <property type="term" value="P:N-acetylglucosamine metabolic process"/>
    <property type="evidence" value="ECO:0007669"/>
    <property type="project" value="TreeGrafter"/>
</dbReference>
<keyword evidence="2" id="KW-0812">Transmembrane</keyword>